<evidence type="ECO:0000313" key="3">
    <source>
        <dbReference type="Proteomes" id="UP000673691"/>
    </source>
</evidence>
<feature type="compositionally biased region" description="Gly residues" evidence="1">
    <location>
        <begin position="205"/>
        <end position="220"/>
    </location>
</feature>
<feature type="region of interest" description="Disordered" evidence="1">
    <location>
        <begin position="255"/>
        <end position="287"/>
    </location>
</feature>
<feature type="compositionally biased region" description="Basic and acidic residues" evidence="1">
    <location>
        <begin position="261"/>
        <end position="271"/>
    </location>
</feature>
<dbReference type="Proteomes" id="UP000673691">
    <property type="component" value="Unassembled WGS sequence"/>
</dbReference>
<sequence length="339" mass="36009">MFCPHRLPRVRRRLASPPCPCDSGAVAGRRRVREGPGAAGLAVGSRRPVRQPVVLRRRRCRRRAGVRLPEGPAGVVAAGAPPVSLVAGGFADPRGPPRLLRRASASRCCPGRPLSAWLRRVTRPACAIGDRGPRGREAGDGERREVLCIVEAVRPGLRRSLRNSIGGGPCALLLGHQRRRPGRAQADRGAREEVPPGHVPRLRQGRGGAGPGEGSQGGGEGRGRLAWRGRRIPDTVSLPLDIVRARLRLPQALSPGSRAISGHDHAARRQDGPTVGLGSLRREDPPIAPLSQKMNEALFRSRVRARLSPAGRAPMLAAKAFASAEAGRRGGEGADTPES</sequence>
<organism evidence="2 3">
    <name type="scientific">Olpidium bornovanus</name>
    <dbReference type="NCBI Taxonomy" id="278681"/>
    <lineage>
        <taxon>Eukaryota</taxon>
        <taxon>Fungi</taxon>
        <taxon>Fungi incertae sedis</taxon>
        <taxon>Olpidiomycota</taxon>
        <taxon>Olpidiomycotina</taxon>
        <taxon>Olpidiomycetes</taxon>
        <taxon>Olpidiales</taxon>
        <taxon>Olpidiaceae</taxon>
        <taxon>Olpidium</taxon>
    </lineage>
</organism>
<feature type="region of interest" description="Disordered" evidence="1">
    <location>
        <begin position="172"/>
        <end position="228"/>
    </location>
</feature>
<comment type="caution">
    <text evidence="2">The sequence shown here is derived from an EMBL/GenBank/DDBJ whole genome shotgun (WGS) entry which is preliminary data.</text>
</comment>
<evidence type="ECO:0000313" key="2">
    <source>
        <dbReference type="EMBL" id="KAG5462542.1"/>
    </source>
</evidence>
<reference evidence="2 3" key="1">
    <citation type="journal article" name="Sci. Rep.">
        <title>Genome-scale phylogenetic analyses confirm Olpidium as the closest living zoosporic fungus to the non-flagellated, terrestrial fungi.</title>
        <authorList>
            <person name="Chang Y."/>
            <person name="Rochon D."/>
            <person name="Sekimoto S."/>
            <person name="Wang Y."/>
            <person name="Chovatia M."/>
            <person name="Sandor L."/>
            <person name="Salamov A."/>
            <person name="Grigoriev I.V."/>
            <person name="Stajich J.E."/>
            <person name="Spatafora J.W."/>
        </authorList>
    </citation>
    <scope>NUCLEOTIDE SEQUENCE [LARGE SCALE GENOMIC DNA]</scope>
    <source>
        <strain evidence="2">S191</strain>
    </source>
</reference>
<gene>
    <name evidence="2" type="ORF">BJ554DRAFT_4683</name>
</gene>
<keyword evidence="3" id="KW-1185">Reference proteome</keyword>
<evidence type="ECO:0000256" key="1">
    <source>
        <dbReference type="SAM" id="MobiDB-lite"/>
    </source>
</evidence>
<dbReference type="EMBL" id="JAEFCI010001990">
    <property type="protein sequence ID" value="KAG5462542.1"/>
    <property type="molecule type" value="Genomic_DNA"/>
</dbReference>
<dbReference type="AlphaFoldDB" id="A0A8H8A0C6"/>
<accession>A0A8H8A0C6</accession>
<feature type="compositionally biased region" description="Basic and acidic residues" evidence="1">
    <location>
        <begin position="185"/>
        <end position="195"/>
    </location>
</feature>
<name>A0A8H8A0C6_9FUNG</name>
<protein>
    <submittedName>
        <fullName evidence="2">Uncharacterized protein</fullName>
    </submittedName>
</protein>
<proteinExistence type="predicted"/>